<accession>A0A0A9EGD1</accession>
<reference evidence="1" key="2">
    <citation type="journal article" date="2015" name="Data Brief">
        <title>Shoot transcriptome of the giant reed, Arundo donax.</title>
        <authorList>
            <person name="Barrero R.A."/>
            <person name="Guerrero F.D."/>
            <person name="Moolhuijzen P."/>
            <person name="Goolsby J.A."/>
            <person name="Tidwell J."/>
            <person name="Bellgard S.E."/>
            <person name="Bellgard M.I."/>
        </authorList>
    </citation>
    <scope>NUCLEOTIDE SEQUENCE</scope>
    <source>
        <tissue evidence="1">Shoot tissue taken approximately 20 cm above the soil surface</tissue>
    </source>
</reference>
<name>A0A0A9EGD1_ARUDO</name>
<protein>
    <submittedName>
        <fullName evidence="1">Uncharacterized protein</fullName>
    </submittedName>
</protein>
<reference evidence="1" key="1">
    <citation type="submission" date="2014-09" db="EMBL/GenBank/DDBJ databases">
        <authorList>
            <person name="Magalhaes I.L.F."/>
            <person name="Oliveira U."/>
            <person name="Santos F.R."/>
            <person name="Vidigal T.H.D.A."/>
            <person name="Brescovit A.D."/>
            <person name="Santos A.J."/>
        </authorList>
    </citation>
    <scope>NUCLEOTIDE SEQUENCE</scope>
    <source>
        <tissue evidence="1">Shoot tissue taken approximately 20 cm above the soil surface</tissue>
    </source>
</reference>
<dbReference type="EMBL" id="GBRH01198066">
    <property type="protein sequence ID" value="JAD99829.1"/>
    <property type="molecule type" value="Transcribed_RNA"/>
</dbReference>
<organism evidence="1">
    <name type="scientific">Arundo donax</name>
    <name type="common">Giant reed</name>
    <name type="synonym">Donax arundinaceus</name>
    <dbReference type="NCBI Taxonomy" id="35708"/>
    <lineage>
        <taxon>Eukaryota</taxon>
        <taxon>Viridiplantae</taxon>
        <taxon>Streptophyta</taxon>
        <taxon>Embryophyta</taxon>
        <taxon>Tracheophyta</taxon>
        <taxon>Spermatophyta</taxon>
        <taxon>Magnoliopsida</taxon>
        <taxon>Liliopsida</taxon>
        <taxon>Poales</taxon>
        <taxon>Poaceae</taxon>
        <taxon>PACMAD clade</taxon>
        <taxon>Arundinoideae</taxon>
        <taxon>Arundineae</taxon>
        <taxon>Arundo</taxon>
    </lineage>
</organism>
<evidence type="ECO:0000313" key="1">
    <source>
        <dbReference type="EMBL" id="JAD99829.1"/>
    </source>
</evidence>
<proteinExistence type="predicted"/>
<sequence length="41" mass="4849">MDCETIIKSTNRCGYMSWIKPISHRNLMIFGFRTCSIHNRS</sequence>
<dbReference type="AlphaFoldDB" id="A0A0A9EGD1"/>